<protein>
    <submittedName>
        <fullName evidence="2">Uncharacterized protein</fullName>
    </submittedName>
</protein>
<accession>A0A850NZU6</accession>
<dbReference type="EMBL" id="JABXXS010000013">
    <property type="protein sequence ID" value="NVN36764.1"/>
    <property type="molecule type" value="Genomic_DNA"/>
</dbReference>
<organism evidence="2 3">
    <name type="scientific">Komagataeibacter swingsii</name>
    <dbReference type="NCBI Taxonomy" id="215220"/>
    <lineage>
        <taxon>Bacteria</taxon>
        <taxon>Pseudomonadati</taxon>
        <taxon>Pseudomonadota</taxon>
        <taxon>Alphaproteobacteria</taxon>
        <taxon>Acetobacterales</taxon>
        <taxon>Acetobacteraceae</taxon>
        <taxon>Komagataeibacter</taxon>
    </lineage>
</organism>
<name>A0A850NZU6_9PROT</name>
<gene>
    <name evidence="2" type="ORF">HUK81_07405</name>
</gene>
<comment type="caution">
    <text evidence="2">The sequence shown here is derived from an EMBL/GenBank/DDBJ whole genome shotgun (WGS) entry which is preliminary data.</text>
</comment>
<dbReference type="RefSeq" id="WP_176642947.1">
    <property type="nucleotide sequence ID" value="NZ_JABXXS010000013.1"/>
</dbReference>
<dbReference type="Proteomes" id="UP000522590">
    <property type="component" value="Unassembled WGS sequence"/>
</dbReference>
<feature type="region of interest" description="Disordered" evidence="1">
    <location>
        <begin position="20"/>
        <end position="62"/>
    </location>
</feature>
<dbReference type="AlphaFoldDB" id="A0A850NZU6"/>
<evidence type="ECO:0000313" key="2">
    <source>
        <dbReference type="EMBL" id="NVN36764.1"/>
    </source>
</evidence>
<evidence type="ECO:0000313" key="3">
    <source>
        <dbReference type="Proteomes" id="UP000522590"/>
    </source>
</evidence>
<proteinExistence type="predicted"/>
<sequence>MRDHRAGRGLPLRRGAAACRMPGCRPVAPPAHGRHTRRGAGAAGGNSRTATRRPGHSMTGAA</sequence>
<reference evidence="2 3" key="1">
    <citation type="submission" date="2020-06" db="EMBL/GenBank/DDBJ databases">
        <title>Description of novel acetic acid bacteria.</title>
        <authorList>
            <person name="Sombolestani A."/>
        </authorList>
    </citation>
    <scope>NUCLEOTIDE SEQUENCE [LARGE SCALE GENOMIC DNA]</scope>
    <source>
        <strain evidence="2 3">LMG 25</strain>
    </source>
</reference>
<evidence type="ECO:0000256" key="1">
    <source>
        <dbReference type="SAM" id="MobiDB-lite"/>
    </source>
</evidence>